<dbReference type="GO" id="GO:0005829">
    <property type="term" value="C:cytosol"/>
    <property type="evidence" value="ECO:0007669"/>
    <property type="project" value="TreeGrafter"/>
</dbReference>
<evidence type="ECO:0000313" key="3">
    <source>
        <dbReference type="EMBL" id="MCY0963830.1"/>
    </source>
</evidence>
<dbReference type="CDD" id="cd00347">
    <property type="entry name" value="Flavin_utilizing_monoxygenases"/>
    <property type="match status" value="1"/>
</dbReference>
<evidence type="ECO:0000259" key="2">
    <source>
        <dbReference type="Pfam" id="PF00296"/>
    </source>
</evidence>
<evidence type="ECO:0000313" key="4">
    <source>
        <dbReference type="Proteomes" id="UP001150830"/>
    </source>
</evidence>
<dbReference type="Proteomes" id="UP001150830">
    <property type="component" value="Unassembled WGS sequence"/>
</dbReference>
<dbReference type="EMBL" id="JAPNOA010000006">
    <property type="protein sequence ID" value="MCY0963830.1"/>
    <property type="molecule type" value="Genomic_DNA"/>
</dbReference>
<gene>
    <name evidence="3" type="ORF">OUO13_01335</name>
</gene>
<dbReference type="InterPro" id="IPR019949">
    <property type="entry name" value="CmoO-like"/>
</dbReference>
<evidence type="ECO:0000256" key="1">
    <source>
        <dbReference type="ARBA" id="ARBA00007789"/>
    </source>
</evidence>
<organism evidence="3 4">
    <name type="scientific">Parathalassolituus penaei</name>
    <dbReference type="NCBI Taxonomy" id="2997323"/>
    <lineage>
        <taxon>Bacteria</taxon>
        <taxon>Pseudomonadati</taxon>
        <taxon>Pseudomonadota</taxon>
        <taxon>Gammaproteobacteria</taxon>
        <taxon>Oceanospirillales</taxon>
        <taxon>Oceanospirillaceae</taxon>
        <taxon>Parathalassolituus</taxon>
    </lineage>
</organism>
<dbReference type="SUPFAM" id="SSF51679">
    <property type="entry name" value="Bacterial luciferase-like"/>
    <property type="match status" value="1"/>
</dbReference>
<reference evidence="3" key="1">
    <citation type="submission" date="2022-11" db="EMBL/GenBank/DDBJ databases">
        <title>Parathalassolutuus dongxingensis gen. nov., sp. nov., a novel member of family Oceanospirillaceae isolated from a coastal shrimp pond in Guangxi, China.</title>
        <authorList>
            <person name="Chen H."/>
        </authorList>
    </citation>
    <scope>NUCLEOTIDE SEQUENCE</scope>
    <source>
        <strain evidence="3">G-43</strain>
    </source>
</reference>
<dbReference type="RefSeq" id="WP_283172050.1">
    <property type="nucleotide sequence ID" value="NZ_JAPNOA010000006.1"/>
</dbReference>
<comment type="caution">
    <text evidence="3">The sequence shown here is derived from an EMBL/GenBank/DDBJ whole genome shotgun (WGS) entry which is preliminary data.</text>
</comment>
<dbReference type="InterPro" id="IPR036661">
    <property type="entry name" value="Luciferase-like_sf"/>
</dbReference>
<comment type="similarity">
    <text evidence="1">To bacterial alkanal monooxygenase alpha and beta chains.</text>
</comment>
<dbReference type="NCBIfam" id="TIGR03558">
    <property type="entry name" value="oxido_grp_1"/>
    <property type="match status" value="1"/>
</dbReference>
<dbReference type="Pfam" id="PF00296">
    <property type="entry name" value="Bac_luciferase"/>
    <property type="match status" value="2"/>
</dbReference>
<dbReference type="AlphaFoldDB" id="A0A9X3IR40"/>
<keyword evidence="3" id="KW-0560">Oxidoreductase</keyword>
<keyword evidence="4" id="KW-1185">Reference proteome</keyword>
<dbReference type="Gene3D" id="3.20.20.30">
    <property type="entry name" value="Luciferase-like domain"/>
    <property type="match status" value="1"/>
</dbReference>
<name>A0A9X3IR40_9GAMM</name>
<sequence>MNIRLSVVDQSPVHGSHSKQQAPHLTLELARLCDELGYHRYWVAEHHDSQHFANPCPEIMVGAVAAVTRRMRIGSGGVMLSHYSPYKVAECFRMLATLYPDRIDLGVGRAPGGTGLASRALAFPYSPHHGDLYPQQAQMLSGFLRDGLPDQNPFHSLRVMPDNEPTPELWMLGSSGGSAGLAGHLGYNLALARFIDPDNCKPDIFAEYDAQWREAGHEGKGNRMLAIACICADSDEEARLVAGTAVYRKLAAQSGLREDFLTPEQVRDRYQQLSKSQQAMFDHIEAGYTIGSPQRCMDEIRTLASAFDCQEVALVTVTWSQQARMDSYRLLAGML</sequence>
<dbReference type="InterPro" id="IPR050766">
    <property type="entry name" value="Bact_Lucif_Oxidored"/>
</dbReference>
<protein>
    <submittedName>
        <fullName evidence="3">MsnO8 family LLM class oxidoreductase</fullName>
        <ecNumber evidence="3">1.-.-.-</ecNumber>
    </submittedName>
</protein>
<proteinExistence type="predicted"/>
<feature type="domain" description="Luciferase-like" evidence="2">
    <location>
        <begin position="6"/>
        <end position="110"/>
    </location>
</feature>
<accession>A0A9X3IR40</accession>
<dbReference type="PANTHER" id="PTHR30137">
    <property type="entry name" value="LUCIFERASE-LIKE MONOOXYGENASE"/>
    <property type="match status" value="1"/>
</dbReference>
<dbReference type="InterPro" id="IPR011251">
    <property type="entry name" value="Luciferase-like_dom"/>
</dbReference>
<dbReference type="PANTHER" id="PTHR30137:SF19">
    <property type="entry name" value="LUCIFERASE-LIKE MONOOXYGENASE"/>
    <property type="match status" value="1"/>
</dbReference>
<feature type="domain" description="Luciferase-like" evidence="2">
    <location>
        <begin position="157"/>
        <end position="306"/>
    </location>
</feature>
<dbReference type="EC" id="1.-.-.-" evidence="3"/>
<dbReference type="GO" id="GO:0016705">
    <property type="term" value="F:oxidoreductase activity, acting on paired donors, with incorporation or reduction of molecular oxygen"/>
    <property type="evidence" value="ECO:0007669"/>
    <property type="project" value="InterPro"/>
</dbReference>